<dbReference type="HOGENOM" id="CLU_813118_0_0_7"/>
<reference evidence="1 2" key="1">
    <citation type="journal article" date="2004" name="Nat. Biotechnol.">
        <title>The genome sequence of the anaerobic, sulfate-reducing bacterium Desulfovibrio vulgaris Hildenborough.</title>
        <authorList>
            <person name="Heidelberg J.F."/>
            <person name="Seshadri R."/>
            <person name="Haveman S.A."/>
            <person name="Hemme C.L."/>
            <person name="Paulsen I.T."/>
            <person name="Kolonay J.F."/>
            <person name="Eisen J.A."/>
            <person name="Ward N."/>
            <person name="Methe B."/>
            <person name="Brinkac L.M."/>
            <person name="Daugherty S.C."/>
            <person name="Deboy R.T."/>
            <person name="Dodson R.J."/>
            <person name="Durkin A.S."/>
            <person name="Madupu R."/>
            <person name="Nelson W.C."/>
            <person name="Sullivan S.A."/>
            <person name="Fouts D."/>
            <person name="Haft D.H."/>
            <person name="Selengut J."/>
            <person name="Peterson J.D."/>
            <person name="Davidsen T.M."/>
            <person name="Zafar N."/>
            <person name="Zhou L."/>
            <person name="Radune D."/>
            <person name="Dimitrov G."/>
            <person name="Hance M."/>
            <person name="Tran K."/>
            <person name="Khouri H."/>
            <person name="Gill J."/>
            <person name="Utterback T.R."/>
            <person name="Feldblyum T.V."/>
            <person name="Wall J.D."/>
            <person name="Voordouw G."/>
            <person name="Fraser C.M."/>
        </authorList>
    </citation>
    <scope>NUCLEOTIDE SEQUENCE [LARGE SCALE GENOMIC DNA]</scope>
    <source>
        <strain evidence="2">ATCC 29579 / DSM 644 / NCIMB 8303 / VKM B-1760 / Hildenborough</strain>
    </source>
</reference>
<dbReference type="RefSeq" id="WP_010939445.1">
    <property type="nucleotide sequence ID" value="NC_002937.3"/>
</dbReference>
<dbReference type="KEGG" id="dvu:DVU_2168"/>
<dbReference type="eggNOG" id="ENOG502Z8WK">
    <property type="taxonomic scope" value="Bacteria"/>
</dbReference>
<evidence type="ECO:0000313" key="1">
    <source>
        <dbReference type="EMBL" id="AAS96641.1"/>
    </source>
</evidence>
<dbReference type="PhylomeDB" id="Q72A29"/>
<dbReference type="OrthoDB" id="5449178at2"/>
<dbReference type="Gene3D" id="3.15.30.10">
    <property type="entry name" value="putative capsid protein of prophage domain like"/>
    <property type="match status" value="1"/>
</dbReference>
<organism evidence="1 2">
    <name type="scientific">Nitratidesulfovibrio vulgaris (strain ATCC 29579 / DSM 644 / CCUG 34227 / NCIMB 8303 / VKM B-1760 / Hildenborough)</name>
    <name type="common">Desulfovibrio vulgaris</name>
    <dbReference type="NCBI Taxonomy" id="882"/>
    <lineage>
        <taxon>Bacteria</taxon>
        <taxon>Pseudomonadati</taxon>
        <taxon>Thermodesulfobacteriota</taxon>
        <taxon>Desulfovibrionia</taxon>
        <taxon>Desulfovibrionales</taxon>
        <taxon>Desulfovibrionaceae</taxon>
        <taxon>Nitratidesulfovibrio</taxon>
    </lineage>
</organism>
<dbReference type="EMBL" id="AE017285">
    <property type="protein sequence ID" value="AAS96641.1"/>
    <property type="molecule type" value="Genomic_DNA"/>
</dbReference>
<dbReference type="SMR" id="Q72A29"/>
<dbReference type="Gene3D" id="3.30.1930.10">
    <property type="entry name" value="capsid protein of prophage domain"/>
    <property type="match status" value="1"/>
</dbReference>
<name>Q72A29_NITV2</name>
<dbReference type="PaxDb" id="882-DVU_2168"/>
<protein>
    <submittedName>
        <fullName evidence="1">Major head protein</fullName>
    </submittedName>
</protein>
<sequence>MGKIVLTDHFEARTLTGIITVRPWFNSLFLSLFFPESRRNTLLTDTAAVELEMYGKELAPFVTDYEGGTLVENTKREVQAIKTTRMRPKKQFRAADLLKAPQLGRDPYNPGAPRDRILEAVTRELDDLKDRITKSLEWMAAQAMQGGIVISQDNIQRQIDFLIPASNKVTLTGTDRWTESASDPSGDFEEWNALVQESGFPANVCVMGDKAWTAFRKNPAIKEELDNKRIELGQLGPNVQRMYKGRVNGIDIYHCGTTYTDGAGVSQKLLAPNKVLFTSTELPTSLDFGLPADLECSGPVEIFSKSKMEDDPSGLFLLAESRPMPWPKIPNGIVIATVVDA</sequence>
<accession>Q72A29</accession>
<keyword evidence="2" id="KW-1185">Reference proteome</keyword>
<dbReference type="InterPro" id="IPR005564">
    <property type="entry name" value="Major_capsid_GpE"/>
</dbReference>
<dbReference type="AlphaFoldDB" id="Q72A29"/>
<dbReference type="PATRIC" id="fig|882.5.peg.1978"/>
<proteinExistence type="predicted"/>
<dbReference type="Pfam" id="PF03864">
    <property type="entry name" value="Phage_cap_E"/>
    <property type="match status" value="1"/>
</dbReference>
<dbReference type="EnsemblBacteria" id="AAS96641">
    <property type="protein sequence ID" value="AAS96641"/>
    <property type="gene ID" value="DVU_2168"/>
</dbReference>
<dbReference type="Proteomes" id="UP000002194">
    <property type="component" value="Chromosome"/>
</dbReference>
<dbReference type="STRING" id="882.DVU_2168"/>
<gene>
    <name evidence="1" type="ordered locus">DVU_2168</name>
</gene>
<evidence type="ECO:0000313" key="2">
    <source>
        <dbReference type="Proteomes" id="UP000002194"/>
    </source>
</evidence>